<keyword evidence="1" id="KW-1133">Transmembrane helix</keyword>
<comment type="caution">
    <text evidence="2">The sequence shown here is derived from an EMBL/GenBank/DDBJ whole genome shotgun (WGS) entry which is preliminary data.</text>
</comment>
<organism evidence="2 3">
    <name type="scientific">Agromyces bracchium</name>
    <dbReference type="NCBI Taxonomy" id="88376"/>
    <lineage>
        <taxon>Bacteria</taxon>
        <taxon>Bacillati</taxon>
        <taxon>Actinomycetota</taxon>
        <taxon>Actinomycetes</taxon>
        <taxon>Micrococcales</taxon>
        <taxon>Microbacteriaceae</taxon>
        <taxon>Agromyces</taxon>
    </lineage>
</organism>
<evidence type="ECO:0000313" key="2">
    <source>
        <dbReference type="EMBL" id="MTH68502.1"/>
    </source>
</evidence>
<sequence length="84" mass="9460">MSEPPPNPRTRGARILIALPLFLVTAYAIYLFFGLLAWAGLFGPVIVYPEPTVWTFVGLAAFWILVVVSIGAVGWWLWRWVTKV</sequence>
<evidence type="ECO:0000313" key="3">
    <source>
        <dbReference type="Proteomes" id="UP000433071"/>
    </source>
</evidence>
<reference evidence="2 3" key="1">
    <citation type="submission" date="2019-11" db="EMBL/GenBank/DDBJ databases">
        <title>Agromyces kandeliae sp. nov., isolated from mangrove soil.</title>
        <authorList>
            <person name="Wang R."/>
        </authorList>
    </citation>
    <scope>NUCLEOTIDE SEQUENCE [LARGE SCALE GENOMIC DNA]</scope>
    <source>
        <strain evidence="2 3">JCM 11433</strain>
    </source>
</reference>
<evidence type="ECO:0000256" key="1">
    <source>
        <dbReference type="SAM" id="Phobius"/>
    </source>
</evidence>
<dbReference type="AlphaFoldDB" id="A0A6I3M8Q7"/>
<feature type="transmembrane region" description="Helical" evidence="1">
    <location>
        <begin position="12"/>
        <end position="41"/>
    </location>
</feature>
<feature type="transmembrane region" description="Helical" evidence="1">
    <location>
        <begin position="53"/>
        <end position="78"/>
    </location>
</feature>
<dbReference type="RefSeq" id="WP_155051551.1">
    <property type="nucleotide sequence ID" value="NZ_BAAAIB010000007.1"/>
</dbReference>
<proteinExistence type="predicted"/>
<name>A0A6I3M8Q7_9MICO</name>
<dbReference type="Proteomes" id="UP000433071">
    <property type="component" value="Unassembled WGS sequence"/>
</dbReference>
<keyword evidence="1" id="KW-0472">Membrane</keyword>
<dbReference type="EMBL" id="WMLB01000022">
    <property type="protein sequence ID" value="MTH68502.1"/>
    <property type="molecule type" value="Genomic_DNA"/>
</dbReference>
<accession>A0A6I3M8Q7</accession>
<keyword evidence="3" id="KW-1185">Reference proteome</keyword>
<gene>
    <name evidence="2" type="ORF">GJ743_08990</name>
</gene>
<keyword evidence="1" id="KW-0812">Transmembrane</keyword>
<protein>
    <submittedName>
        <fullName evidence="2">Uncharacterized protein</fullName>
    </submittedName>
</protein>